<feature type="compositionally biased region" description="Polar residues" evidence="1">
    <location>
        <begin position="156"/>
        <end position="173"/>
    </location>
</feature>
<feature type="signal peptide" evidence="3">
    <location>
        <begin position="1"/>
        <end position="22"/>
    </location>
</feature>
<evidence type="ECO:0000256" key="3">
    <source>
        <dbReference type="SAM" id="SignalP"/>
    </source>
</evidence>
<organism evidence="4 5">
    <name type="scientific">Hirsutella rhossiliensis</name>
    <dbReference type="NCBI Taxonomy" id="111463"/>
    <lineage>
        <taxon>Eukaryota</taxon>
        <taxon>Fungi</taxon>
        <taxon>Dikarya</taxon>
        <taxon>Ascomycota</taxon>
        <taxon>Pezizomycotina</taxon>
        <taxon>Sordariomycetes</taxon>
        <taxon>Hypocreomycetidae</taxon>
        <taxon>Hypocreales</taxon>
        <taxon>Ophiocordycipitaceae</taxon>
        <taxon>Hirsutella</taxon>
    </lineage>
</organism>
<feature type="region of interest" description="Disordered" evidence="1">
    <location>
        <begin position="260"/>
        <end position="283"/>
    </location>
</feature>
<comment type="caution">
    <text evidence="4">The sequence shown here is derived from an EMBL/GenBank/DDBJ whole genome shotgun (WGS) entry which is preliminary data.</text>
</comment>
<feature type="region of interest" description="Disordered" evidence="1">
    <location>
        <begin position="148"/>
        <end position="175"/>
    </location>
</feature>
<feature type="compositionally biased region" description="Basic and acidic residues" evidence="1">
    <location>
        <begin position="361"/>
        <end position="380"/>
    </location>
</feature>
<evidence type="ECO:0000313" key="5">
    <source>
        <dbReference type="Proteomes" id="UP000824596"/>
    </source>
</evidence>
<protein>
    <submittedName>
        <fullName evidence="4">Uncharacterized protein</fullName>
    </submittedName>
</protein>
<evidence type="ECO:0000256" key="1">
    <source>
        <dbReference type="SAM" id="MobiDB-lite"/>
    </source>
</evidence>
<feature type="transmembrane region" description="Helical" evidence="2">
    <location>
        <begin position="179"/>
        <end position="198"/>
    </location>
</feature>
<feature type="compositionally biased region" description="Basic residues" evidence="1">
    <location>
        <begin position="223"/>
        <end position="239"/>
    </location>
</feature>
<evidence type="ECO:0000256" key="2">
    <source>
        <dbReference type="SAM" id="Phobius"/>
    </source>
</evidence>
<dbReference type="AlphaFoldDB" id="A0A9P8MY91"/>
<sequence>MCRRRLFLSAAAALLLAPTVLATPASSSPHPETTPATSIPSTAPKLELLRVQSHKLAQPVYAESAARSTQIQNCDGVRCLWDYLSQKVRNAAERLGGDVEELTDFIAYSHDDTLPIPKDDDDDVEWADVWDDQAMDTKEIPDLAGLQAPVDEPETSDGTSQLEHVDDSSSPSYPRQPPLLMTVALVAIAIGYFSLWGIHHLHRRTARLCLQHQPLPTVSDEHRRRHGDPRSARRVRRKVQQREITRCVRGVLRRWAHGNAGASEGKRAVGGRPMTAAEGEASTMEGEISRLREVAEFIDNVVAAEQGMARSGRSDALSASRPRIPDRRSDSSFSEQAFADGDVCLPSYDTVTEDPSLVADGLRHAPDSSMRSRDHGEGNDVSKYTKK</sequence>
<reference evidence="4" key="1">
    <citation type="submission" date="2021-09" db="EMBL/GenBank/DDBJ databases">
        <title>A high-quality genome of the endoparasitic fungus Hirsutella rhossiliensis with a comparison of Hirsutella genomes reveals transposable elements contributing to genome size variation.</title>
        <authorList>
            <person name="Lin R."/>
            <person name="Jiao Y."/>
            <person name="Sun X."/>
            <person name="Ling J."/>
            <person name="Xie B."/>
            <person name="Cheng X."/>
        </authorList>
    </citation>
    <scope>NUCLEOTIDE SEQUENCE</scope>
    <source>
        <strain evidence="4">HR02</strain>
    </source>
</reference>
<name>A0A9P8MY91_9HYPO</name>
<dbReference type="OrthoDB" id="4225201at2759"/>
<keyword evidence="3" id="KW-0732">Signal</keyword>
<feature type="chain" id="PRO_5040265995" evidence="3">
    <location>
        <begin position="23"/>
        <end position="387"/>
    </location>
</feature>
<keyword evidence="2" id="KW-1133">Transmembrane helix</keyword>
<dbReference type="EMBL" id="JAIZPD010000004">
    <property type="protein sequence ID" value="KAH0964538.1"/>
    <property type="molecule type" value="Genomic_DNA"/>
</dbReference>
<evidence type="ECO:0000313" key="4">
    <source>
        <dbReference type="EMBL" id="KAH0964538.1"/>
    </source>
</evidence>
<gene>
    <name evidence="4" type="ORF">HRG_04966</name>
</gene>
<keyword evidence="2" id="KW-0812">Transmembrane</keyword>
<keyword evidence="2" id="KW-0472">Membrane</keyword>
<feature type="region of interest" description="Disordered" evidence="1">
    <location>
        <begin position="308"/>
        <end position="387"/>
    </location>
</feature>
<feature type="region of interest" description="Disordered" evidence="1">
    <location>
        <begin position="219"/>
        <end position="239"/>
    </location>
</feature>
<accession>A0A9P8MY91</accession>
<dbReference type="GeneID" id="68354095"/>
<dbReference type="RefSeq" id="XP_044722051.1">
    <property type="nucleotide sequence ID" value="XM_044863437.1"/>
</dbReference>
<dbReference type="Proteomes" id="UP000824596">
    <property type="component" value="Unassembled WGS sequence"/>
</dbReference>
<proteinExistence type="predicted"/>
<keyword evidence="5" id="KW-1185">Reference proteome</keyword>